<dbReference type="Pfam" id="PF14258">
    <property type="entry name" value="DUF4350"/>
    <property type="match status" value="1"/>
</dbReference>
<keyword evidence="1" id="KW-0472">Membrane</keyword>
<sequence length="385" mass="44330">MDAKLQKTVANRRTWLWLTVILLLFIVVSYSLNVQGPKEYPSYVSESPSPTGVKAIYSYLNNQQNFSVTAWSNNPEYLQKDAGNQLMIMVEPSFIPEKNEMEAYMDFMQAGNTILLMMDNPKGMFDVNTVPIEQPLDFEQKIYNESNNTYQATISSIIRLEVSNEDKVLLSDKAGAVAFQRQYGSGSLIVANTPNWMTNNSILENDHIELILSLLQKGAQNTNVILFDEYIHGQGNGSKITTLYPKGLLVFILQAIIFTIMGLWYQGKRFGPIFIPREETVRYSDEGIKALSSWYLRGHRHKESLHIQADYLKIVLQEMWGIPYSKNWEDVAVPLERKWKQRSTDEIRSFLSDLTAVLQKEKVSKQEYLLWSKNIDRLRKEVEKG</sequence>
<feature type="domain" description="DUF4350" evidence="2">
    <location>
        <begin position="45"/>
        <end position="215"/>
    </location>
</feature>
<reference evidence="3" key="1">
    <citation type="submission" date="2022-06" db="EMBL/GenBank/DDBJ databases">
        <title>Aquibacillus sp. a new bacterium isolated from soil saline samples.</title>
        <authorList>
            <person name="Galisteo C."/>
            <person name="De La Haba R."/>
            <person name="Sanchez-Porro C."/>
            <person name="Ventosa A."/>
        </authorList>
    </citation>
    <scope>NUCLEOTIDE SEQUENCE</scope>
    <source>
        <strain evidence="3">3ASR75-11</strain>
    </source>
</reference>
<name>A0A9X3WV43_9BACI</name>
<dbReference type="InterPro" id="IPR025646">
    <property type="entry name" value="DUF4350"/>
</dbReference>
<evidence type="ECO:0000256" key="1">
    <source>
        <dbReference type="SAM" id="Phobius"/>
    </source>
</evidence>
<proteinExistence type="predicted"/>
<dbReference type="Proteomes" id="UP001145050">
    <property type="component" value="Unassembled WGS sequence"/>
</dbReference>
<gene>
    <name evidence="3" type="ORF">NC797_12820</name>
</gene>
<keyword evidence="1" id="KW-0812">Transmembrane</keyword>
<dbReference type="RefSeq" id="WP_272437192.1">
    <property type="nucleotide sequence ID" value="NZ_JAMQKB010000014.1"/>
</dbReference>
<keyword evidence="1" id="KW-1133">Transmembrane helix</keyword>
<keyword evidence="4" id="KW-1185">Reference proteome</keyword>
<feature type="transmembrane region" description="Helical" evidence="1">
    <location>
        <begin position="14"/>
        <end position="32"/>
    </location>
</feature>
<comment type="caution">
    <text evidence="3">The sequence shown here is derived from an EMBL/GenBank/DDBJ whole genome shotgun (WGS) entry which is preliminary data.</text>
</comment>
<dbReference type="EMBL" id="JAMQKB010000014">
    <property type="protein sequence ID" value="MDC3425383.1"/>
    <property type="molecule type" value="Genomic_DNA"/>
</dbReference>
<feature type="transmembrane region" description="Helical" evidence="1">
    <location>
        <begin position="247"/>
        <end position="265"/>
    </location>
</feature>
<accession>A0A9X3WV43</accession>
<evidence type="ECO:0000313" key="3">
    <source>
        <dbReference type="EMBL" id="MDC3425383.1"/>
    </source>
</evidence>
<evidence type="ECO:0000313" key="4">
    <source>
        <dbReference type="Proteomes" id="UP001145050"/>
    </source>
</evidence>
<organism evidence="3 4">
    <name type="scientific">Terrihalobacillus insolitus</name>
    <dbReference type="NCBI Taxonomy" id="2950438"/>
    <lineage>
        <taxon>Bacteria</taxon>
        <taxon>Bacillati</taxon>
        <taxon>Bacillota</taxon>
        <taxon>Bacilli</taxon>
        <taxon>Bacillales</taxon>
        <taxon>Bacillaceae</taxon>
        <taxon>Terrihalobacillus</taxon>
    </lineage>
</organism>
<dbReference type="AlphaFoldDB" id="A0A9X3WV43"/>
<protein>
    <submittedName>
        <fullName evidence="3">DUF4350 domain-containing protein</fullName>
    </submittedName>
</protein>
<evidence type="ECO:0000259" key="2">
    <source>
        <dbReference type="Pfam" id="PF14258"/>
    </source>
</evidence>